<feature type="region of interest" description="Disordered" evidence="1">
    <location>
        <begin position="284"/>
        <end position="664"/>
    </location>
</feature>
<evidence type="ECO:0000313" key="2">
    <source>
        <dbReference type="EMBL" id="RFN50325.1"/>
    </source>
</evidence>
<protein>
    <submittedName>
        <fullName evidence="2">Uncharacterized protein</fullName>
    </submittedName>
</protein>
<gene>
    <name evidence="2" type="ORF">FIE12Z_5505</name>
</gene>
<name>A0A395MRZ4_9HYPO</name>
<dbReference type="AlphaFoldDB" id="A0A395MRZ4"/>
<feature type="compositionally biased region" description="Polar residues" evidence="1">
    <location>
        <begin position="571"/>
        <end position="597"/>
    </location>
</feature>
<feature type="compositionally biased region" description="Basic and acidic residues" evidence="1">
    <location>
        <begin position="148"/>
        <end position="179"/>
    </location>
</feature>
<feature type="compositionally biased region" description="Polar residues" evidence="1">
    <location>
        <begin position="460"/>
        <end position="470"/>
    </location>
</feature>
<feature type="compositionally biased region" description="Acidic residues" evidence="1">
    <location>
        <begin position="357"/>
        <end position="395"/>
    </location>
</feature>
<keyword evidence="3" id="KW-1185">Reference proteome</keyword>
<proteinExistence type="predicted"/>
<reference evidence="2 3" key="1">
    <citation type="journal article" date="2018" name="PLoS Pathog.">
        <title>Evolution of structural diversity of trichothecenes, a family of toxins produced by plant pathogenic and entomopathogenic fungi.</title>
        <authorList>
            <person name="Proctor R.H."/>
            <person name="McCormick S.P."/>
            <person name="Kim H.S."/>
            <person name="Cardoza R.E."/>
            <person name="Stanley A.M."/>
            <person name="Lindo L."/>
            <person name="Kelly A."/>
            <person name="Brown D.W."/>
            <person name="Lee T."/>
            <person name="Vaughan M.M."/>
            <person name="Alexander N.J."/>
            <person name="Busman M."/>
            <person name="Gutierrez S."/>
        </authorList>
    </citation>
    <scope>NUCLEOTIDE SEQUENCE [LARGE SCALE GENOMIC DNA]</scope>
    <source>
        <strain evidence="2 3">NRRL 13405</strain>
    </source>
</reference>
<dbReference type="Proteomes" id="UP000265631">
    <property type="component" value="Unassembled WGS sequence"/>
</dbReference>
<feature type="region of interest" description="Disordered" evidence="1">
    <location>
        <begin position="32"/>
        <end position="92"/>
    </location>
</feature>
<organism evidence="2 3">
    <name type="scientific">Fusarium flagelliforme</name>
    <dbReference type="NCBI Taxonomy" id="2675880"/>
    <lineage>
        <taxon>Eukaryota</taxon>
        <taxon>Fungi</taxon>
        <taxon>Dikarya</taxon>
        <taxon>Ascomycota</taxon>
        <taxon>Pezizomycotina</taxon>
        <taxon>Sordariomycetes</taxon>
        <taxon>Hypocreomycetidae</taxon>
        <taxon>Hypocreales</taxon>
        <taxon>Nectriaceae</taxon>
        <taxon>Fusarium</taxon>
        <taxon>Fusarium incarnatum-equiseti species complex</taxon>
    </lineage>
</organism>
<feature type="compositionally biased region" description="Basic and acidic residues" evidence="1">
    <location>
        <begin position="340"/>
        <end position="350"/>
    </location>
</feature>
<feature type="compositionally biased region" description="Basic and acidic residues" evidence="1">
    <location>
        <begin position="288"/>
        <end position="299"/>
    </location>
</feature>
<evidence type="ECO:0000256" key="1">
    <source>
        <dbReference type="SAM" id="MobiDB-lite"/>
    </source>
</evidence>
<feature type="compositionally biased region" description="Polar residues" evidence="1">
    <location>
        <begin position="533"/>
        <end position="544"/>
    </location>
</feature>
<evidence type="ECO:0000313" key="3">
    <source>
        <dbReference type="Proteomes" id="UP000265631"/>
    </source>
</evidence>
<feature type="region of interest" description="Disordered" evidence="1">
    <location>
        <begin position="130"/>
        <end position="179"/>
    </location>
</feature>
<dbReference type="EMBL" id="PXXK01000142">
    <property type="protein sequence ID" value="RFN50325.1"/>
    <property type="molecule type" value="Genomic_DNA"/>
</dbReference>
<dbReference type="STRING" id="2594813.A0A395MRZ4"/>
<sequence length="693" mass="77679">MGSSKSPPSRSRQSSQYSHYWMNEFLAQEVASPTFRENGSSARGTPEQHQPLAFRSREPSLTIKKKGTGFHDDKLARSENSSQAQLSRGRRSVIYTNNMYDYNRRRMKRGDIHPDETRIDLSFRSNQSLVPVPGLNFPANKPTAAKENGNEKSDERIGQHDKSGGPRQPGSEHPEAQARHFSAKDFESFVWPLMKPKIMEMSENEIHAKIKALLDEEVASLRSLTRTPLLKANSTPEEYELYVRFLRDRLAQSPSVVAKSEAAMSMVMNLLPSLKASLSGLITETEPEEHVEQEPHDEREADEEQNEPVEQEEPPDQELADQGECIQEEDPTEQGEPMELETHVGRDRSEMQNSQVEPEEAGEHEEFEESEATTISDDDGSLYQDDPFDIDEEDNVVASIESHTPIVTPRLMTQLRSYEKKYSKALKSSKPQKRSRTTSSLYDRSATDTPSRHAKKRPRTPNNPVTQRQISELGGTPTTKDGELDRAAAKRRASETTPTPARSISKRLRLDWQPPEHVLDGQSTEPMLRGLSLNPTRDGQTSESALDKKSPKPTHSPASSCSDLPTLEELFSSSLGKHSSPARQSSTAPNLASTPASSIVKESEGDRSNIKPPVPRFSKEPGLFVTPSPVSASANKPFEFKRSASRNVRHTTPSQRESMPPSRYRETTADFKALDHSEKLMLLFKMSRGNRRG</sequence>
<feature type="compositionally biased region" description="Acidic residues" evidence="1">
    <location>
        <begin position="300"/>
        <end position="339"/>
    </location>
</feature>
<feature type="compositionally biased region" description="Basic and acidic residues" evidence="1">
    <location>
        <begin position="480"/>
        <end position="494"/>
    </location>
</feature>
<accession>A0A395MRZ4</accession>
<comment type="caution">
    <text evidence="2">The sequence shown here is derived from an EMBL/GenBank/DDBJ whole genome shotgun (WGS) entry which is preliminary data.</text>
</comment>